<sequence>MWRSWEKVIHGFTTISSTRGAHHMVKCTTSSLMEGVAKT</sequence>
<organism evidence="1 2">
    <name type="scientific">Pistacia integerrima</name>
    <dbReference type="NCBI Taxonomy" id="434235"/>
    <lineage>
        <taxon>Eukaryota</taxon>
        <taxon>Viridiplantae</taxon>
        <taxon>Streptophyta</taxon>
        <taxon>Embryophyta</taxon>
        <taxon>Tracheophyta</taxon>
        <taxon>Spermatophyta</taxon>
        <taxon>Magnoliopsida</taxon>
        <taxon>eudicotyledons</taxon>
        <taxon>Gunneridae</taxon>
        <taxon>Pentapetalae</taxon>
        <taxon>rosids</taxon>
        <taxon>malvids</taxon>
        <taxon>Sapindales</taxon>
        <taxon>Anacardiaceae</taxon>
        <taxon>Pistacia</taxon>
    </lineage>
</organism>
<dbReference type="Proteomes" id="UP001163603">
    <property type="component" value="Chromosome 12"/>
</dbReference>
<keyword evidence="2" id="KW-1185">Reference proteome</keyword>
<comment type="caution">
    <text evidence="1">The sequence shown here is derived from an EMBL/GenBank/DDBJ whole genome shotgun (WGS) entry which is preliminary data.</text>
</comment>
<gene>
    <name evidence="1" type="ORF">Pint_09509</name>
</gene>
<protein>
    <submittedName>
        <fullName evidence="1">Uncharacterized protein</fullName>
    </submittedName>
</protein>
<proteinExistence type="predicted"/>
<reference evidence="2" key="1">
    <citation type="journal article" date="2023" name="G3 (Bethesda)">
        <title>Genome assembly and association tests identify interacting loci associated with vigor, precocity, and sex in interspecific pistachio rootstocks.</title>
        <authorList>
            <person name="Palmer W."/>
            <person name="Jacygrad E."/>
            <person name="Sagayaradj S."/>
            <person name="Cavanaugh K."/>
            <person name="Han R."/>
            <person name="Bertier L."/>
            <person name="Beede B."/>
            <person name="Kafkas S."/>
            <person name="Golino D."/>
            <person name="Preece J."/>
            <person name="Michelmore R."/>
        </authorList>
    </citation>
    <scope>NUCLEOTIDE SEQUENCE [LARGE SCALE GENOMIC DNA]</scope>
</reference>
<dbReference type="EMBL" id="CM047747">
    <property type="protein sequence ID" value="KAJ0016855.1"/>
    <property type="molecule type" value="Genomic_DNA"/>
</dbReference>
<accession>A0ACC0XFG0</accession>
<evidence type="ECO:0000313" key="1">
    <source>
        <dbReference type="EMBL" id="KAJ0016855.1"/>
    </source>
</evidence>
<evidence type="ECO:0000313" key="2">
    <source>
        <dbReference type="Proteomes" id="UP001163603"/>
    </source>
</evidence>
<name>A0ACC0XFG0_9ROSI</name>